<dbReference type="InParanoid" id="A0A212EUS3"/>
<proteinExistence type="predicted"/>
<dbReference type="AlphaFoldDB" id="A0A212EUS3"/>
<evidence type="ECO:0000256" key="1">
    <source>
        <dbReference type="SAM" id="Coils"/>
    </source>
</evidence>
<dbReference type="eggNOG" id="ENOG502T748">
    <property type="taxonomic scope" value="Eukaryota"/>
</dbReference>
<dbReference type="KEGG" id="dpl:KGM_204433A"/>
<keyword evidence="3" id="KW-1185">Reference proteome</keyword>
<name>A0A212EUS3_DANPL</name>
<evidence type="ECO:0000313" key="2">
    <source>
        <dbReference type="EMBL" id="OWR45236.1"/>
    </source>
</evidence>
<organism evidence="2 3">
    <name type="scientific">Danaus plexippus plexippus</name>
    <dbReference type="NCBI Taxonomy" id="278856"/>
    <lineage>
        <taxon>Eukaryota</taxon>
        <taxon>Metazoa</taxon>
        <taxon>Ecdysozoa</taxon>
        <taxon>Arthropoda</taxon>
        <taxon>Hexapoda</taxon>
        <taxon>Insecta</taxon>
        <taxon>Pterygota</taxon>
        <taxon>Neoptera</taxon>
        <taxon>Endopterygota</taxon>
        <taxon>Lepidoptera</taxon>
        <taxon>Glossata</taxon>
        <taxon>Ditrysia</taxon>
        <taxon>Papilionoidea</taxon>
        <taxon>Nymphalidae</taxon>
        <taxon>Danainae</taxon>
        <taxon>Danaini</taxon>
        <taxon>Danaina</taxon>
        <taxon>Danaus</taxon>
        <taxon>Danaus</taxon>
    </lineage>
</organism>
<keyword evidence="1" id="KW-0175">Coiled coil</keyword>
<dbReference type="Proteomes" id="UP000007151">
    <property type="component" value="Unassembled WGS sequence"/>
</dbReference>
<sequence>MSSYYCEFVTMATDMLTHLEQIVNCGVACQRQSRLTSLKLDSAENINFTNSTAVRKDSLRVNKDLLNIKPSSISFRKKSEDELKKIELRSSTGAHDIAAKLPTDNQKPVSESRESLSSSKNCSKCVEKGKCMPLGDPSNYCDYSETDPAGQGTKCSLCDVYFLWTRLARNTARAIDFVFRALKTVLYQTKLKIFFAVRAANGLKAGEEAVDEVIEDEITHKLGEDLLQSLERKFQVDLERSMDMVLTKIKLLLQNGTQHIQDKLAHIQEALDMMKVNGENQVESCLSKKQNETSGLAEKALHQMVVCGYALIGQDPGQAVRKVGHLKNMIGQGIKPLLEQKKEIYRLLKVCGHDHDSLKKVIKCVISKSPLIKSTMMEISGKLIDGVVDLTKLMAHGAMHEACLIEVIKTIEDEASELVKEIGKCAFGGSLQDVDNFINDNNATILDVSNKKDNVNGTRATEMQDLLRKMLRGEEEQREEIKKQFVNLKSEDTNV</sequence>
<comment type="caution">
    <text evidence="2">The sequence shown here is derived from an EMBL/GenBank/DDBJ whole genome shotgun (WGS) entry which is preliminary data.</text>
</comment>
<feature type="coiled-coil region" evidence="1">
    <location>
        <begin position="464"/>
        <end position="491"/>
    </location>
</feature>
<accession>A0A212EUS3</accession>
<feature type="non-terminal residue" evidence="2">
    <location>
        <position position="495"/>
    </location>
</feature>
<protein>
    <submittedName>
        <fullName evidence="2">Uncharacterized protein</fullName>
    </submittedName>
</protein>
<reference evidence="2 3" key="1">
    <citation type="journal article" date="2011" name="Cell">
        <title>The monarch butterfly genome yields insights into long-distance migration.</title>
        <authorList>
            <person name="Zhan S."/>
            <person name="Merlin C."/>
            <person name="Boore J.L."/>
            <person name="Reppert S.M."/>
        </authorList>
    </citation>
    <scope>NUCLEOTIDE SEQUENCE [LARGE SCALE GENOMIC DNA]</scope>
    <source>
        <strain evidence="2">F-2</strain>
    </source>
</reference>
<dbReference type="EMBL" id="AGBW02012312">
    <property type="protein sequence ID" value="OWR45236.1"/>
    <property type="molecule type" value="Genomic_DNA"/>
</dbReference>
<gene>
    <name evidence="2" type="ORF">KGM_204433A</name>
</gene>
<evidence type="ECO:0000313" key="3">
    <source>
        <dbReference type="Proteomes" id="UP000007151"/>
    </source>
</evidence>